<dbReference type="GO" id="GO:0043190">
    <property type="term" value="C:ATP-binding cassette (ABC) transporter complex"/>
    <property type="evidence" value="ECO:0007669"/>
    <property type="project" value="InterPro"/>
</dbReference>
<evidence type="ECO:0000259" key="1">
    <source>
        <dbReference type="Pfam" id="PF04069"/>
    </source>
</evidence>
<dbReference type="Gene3D" id="3.40.190.10">
    <property type="entry name" value="Periplasmic binding protein-like II"/>
    <property type="match status" value="1"/>
</dbReference>
<reference evidence="2" key="1">
    <citation type="submission" date="2019-08" db="EMBL/GenBank/DDBJ databases">
        <authorList>
            <person name="Kucharzyk K."/>
            <person name="Murdoch R.W."/>
            <person name="Higgins S."/>
            <person name="Loffler F."/>
        </authorList>
    </citation>
    <scope>NUCLEOTIDE SEQUENCE</scope>
</reference>
<dbReference type="InterPro" id="IPR007210">
    <property type="entry name" value="ABC_Gly_betaine_transp_sub-bd"/>
</dbReference>
<dbReference type="CDD" id="cd13528">
    <property type="entry name" value="PBP2_osmoprotectants"/>
    <property type="match status" value="1"/>
</dbReference>
<dbReference type="Gene3D" id="3.40.190.120">
    <property type="entry name" value="Osmoprotection protein (prox), domain 2"/>
    <property type="match status" value="1"/>
</dbReference>
<gene>
    <name evidence="2" type="primary">opuCC_1</name>
    <name evidence="2" type="ORF">SDC9_13832</name>
</gene>
<proteinExistence type="predicted"/>
<protein>
    <submittedName>
        <fullName evidence="2">Carnitine transport binding protein OpuCC</fullName>
    </submittedName>
</protein>
<dbReference type="Pfam" id="PF04069">
    <property type="entry name" value="OpuAC"/>
    <property type="match status" value="1"/>
</dbReference>
<feature type="domain" description="ABC-type glycine betaine transport system substrate-binding" evidence="1">
    <location>
        <begin position="29"/>
        <end position="291"/>
    </location>
</feature>
<accession>A0A644TNE7</accession>
<name>A0A644TNE7_9ZZZZ</name>
<dbReference type="SUPFAM" id="SSF53850">
    <property type="entry name" value="Periplasmic binding protein-like II"/>
    <property type="match status" value="1"/>
</dbReference>
<dbReference type="EMBL" id="VSSQ01000040">
    <property type="protein sequence ID" value="MPL68119.1"/>
    <property type="molecule type" value="Genomic_DNA"/>
</dbReference>
<dbReference type="GO" id="GO:0022857">
    <property type="term" value="F:transmembrane transporter activity"/>
    <property type="evidence" value="ECO:0007669"/>
    <property type="project" value="InterPro"/>
</dbReference>
<dbReference type="AlphaFoldDB" id="A0A644TNE7"/>
<comment type="caution">
    <text evidence="2">The sequence shown here is derived from an EMBL/GenBank/DDBJ whole genome shotgun (WGS) entry which is preliminary data.</text>
</comment>
<evidence type="ECO:0000313" key="2">
    <source>
        <dbReference type="EMBL" id="MPL68119.1"/>
    </source>
</evidence>
<dbReference type="PROSITE" id="PS51257">
    <property type="entry name" value="PROKAR_LIPOPROTEIN"/>
    <property type="match status" value="1"/>
</dbReference>
<organism evidence="2">
    <name type="scientific">bioreactor metagenome</name>
    <dbReference type="NCBI Taxonomy" id="1076179"/>
    <lineage>
        <taxon>unclassified sequences</taxon>
        <taxon>metagenomes</taxon>
        <taxon>ecological metagenomes</taxon>
    </lineage>
</organism>
<sequence>MKKLSWLLLICFFAAIVAGCTLFGGEKHQIIIGGKNFTEQDILVYLMQYVIEDKTNLKVGTKPFLGGTSVVAQAIERGDIHIYAEYTGTALINILGEPMTTDPDVAYEKVKKIYQDQKQLVWLKPFGFNNTYTLSMQEDRAAELGIQTFSDLAKKAPSLTLGCTQEFLERPDGYKGLQKAYNMDFKSINGMDPGLTYAAVRDGKVDVIDAFATDGRITAFNLQVLKDDKKFFPPYYAAPVVRADTLTKYPEIADALNSLAGKLNDKEMATLNAQVDLDKKDPKEVARAWLKTQGLIK</sequence>